<keyword evidence="1" id="KW-0812">Transmembrane</keyword>
<proteinExistence type="predicted"/>
<keyword evidence="1" id="KW-0472">Membrane</keyword>
<dbReference type="AlphaFoldDB" id="A0A161XWS9"/>
<dbReference type="Gramene" id="KZN01027">
    <property type="protein sequence ID" value="KZN01027"/>
    <property type="gene ID" value="DCAR_009781"/>
</dbReference>
<dbReference type="OMA" id="HWFITIC"/>
<evidence type="ECO:0000313" key="2">
    <source>
        <dbReference type="EMBL" id="KZN01027.1"/>
    </source>
</evidence>
<evidence type="ECO:0000256" key="1">
    <source>
        <dbReference type="SAM" id="Phobius"/>
    </source>
</evidence>
<gene>
    <name evidence="2" type="ORF">DCAR_009781</name>
</gene>
<feature type="transmembrane region" description="Helical" evidence="1">
    <location>
        <begin position="6"/>
        <end position="30"/>
    </location>
</feature>
<dbReference type="EMBL" id="LNRQ01000003">
    <property type="protein sequence ID" value="KZN01027.1"/>
    <property type="molecule type" value="Genomic_DNA"/>
</dbReference>
<comment type="caution">
    <text evidence="2">The sequence shown here is derived from an EMBL/GenBank/DDBJ whole genome shotgun (WGS) entry which is preliminary data.</text>
</comment>
<accession>A0A161XWS9</accession>
<dbReference type="STRING" id="79200.A0A161XWS9"/>
<protein>
    <recommendedName>
        <fullName evidence="3">Cytochrome P450</fullName>
    </recommendedName>
</protein>
<keyword evidence="1" id="KW-1133">Transmembrane helix</keyword>
<reference evidence="2" key="1">
    <citation type="journal article" date="2016" name="Nat. Genet.">
        <title>A high-quality carrot genome assembly provides new insights into carotenoid accumulation and asterid genome evolution.</title>
        <authorList>
            <person name="Iorizzo M."/>
            <person name="Ellison S."/>
            <person name="Senalik D."/>
            <person name="Zeng P."/>
            <person name="Satapoomin P."/>
            <person name="Huang J."/>
            <person name="Bowman M."/>
            <person name="Iovene M."/>
            <person name="Sanseverino W."/>
            <person name="Cavagnaro P."/>
            <person name="Yildiz M."/>
            <person name="Macko-Podgorni A."/>
            <person name="Moranska E."/>
            <person name="Grzebelus E."/>
            <person name="Grzebelus D."/>
            <person name="Ashrafi H."/>
            <person name="Zheng Z."/>
            <person name="Cheng S."/>
            <person name="Spooner D."/>
            <person name="Van Deynze A."/>
            <person name="Simon P."/>
        </authorList>
    </citation>
    <scope>NUCLEOTIDE SEQUENCE [LARGE SCALE GENOMIC DNA]</scope>
    <source>
        <tissue evidence="2">Leaf</tissue>
    </source>
</reference>
<organism evidence="2">
    <name type="scientific">Daucus carota subsp. sativus</name>
    <name type="common">Carrot</name>
    <dbReference type="NCBI Taxonomy" id="79200"/>
    <lineage>
        <taxon>Eukaryota</taxon>
        <taxon>Viridiplantae</taxon>
        <taxon>Streptophyta</taxon>
        <taxon>Embryophyta</taxon>
        <taxon>Tracheophyta</taxon>
        <taxon>Spermatophyta</taxon>
        <taxon>Magnoliopsida</taxon>
        <taxon>eudicotyledons</taxon>
        <taxon>Gunneridae</taxon>
        <taxon>Pentapetalae</taxon>
        <taxon>asterids</taxon>
        <taxon>campanulids</taxon>
        <taxon>Apiales</taxon>
        <taxon>Apiaceae</taxon>
        <taxon>Apioideae</taxon>
        <taxon>Scandiceae</taxon>
        <taxon>Daucinae</taxon>
        <taxon>Daucus</taxon>
        <taxon>Daucus sect. Daucus</taxon>
    </lineage>
</organism>
<name>A0A161XWS9_DAUCS</name>
<evidence type="ECO:0008006" key="3">
    <source>
        <dbReference type="Google" id="ProtNLM"/>
    </source>
</evidence>
<sequence length="98" mass="11169">MAASFLEIAIAIAVVAATTVAWRVFNWVWFMPKKFEKHLKKQGFHGNSYRFLYGDSKENMSMLMATRSNPVPISDDVPSRTTPFLCDLVRNYGTYLAT</sequence>